<feature type="compositionally biased region" description="Basic and acidic residues" evidence="1">
    <location>
        <begin position="48"/>
        <end position="60"/>
    </location>
</feature>
<reference evidence="2" key="1">
    <citation type="journal article" date="2021" name="Mol. Ecol. Resour.">
        <title>Apolygus lucorum genome provides insights into omnivorousness and mesophyll feeding.</title>
        <authorList>
            <person name="Liu Y."/>
            <person name="Liu H."/>
            <person name="Wang H."/>
            <person name="Huang T."/>
            <person name="Liu B."/>
            <person name="Yang B."/>
            <person name="Yin L."/>
            <person name="Li B."/>
            <person name="Zhang Y."/>
            <person name="Zhang S."/>
            <person name="Jiang F."/>
            <person name="Zhang X."/>
            <person name="Ren Y."/>
            <person name="Wang B."/>
            <person name="Wang S."/>
            <person name="Lu Y."/>
            <person name="Wu K."/>
            <person name="Fan W."/>
            <person name="Wang G."/>
        </authorList>
    </citation>
    <scope>NUCLEOTIDE SEQUENCE</scope>
    <source>
        <strain evidence="2">12Hb</strain>
    </source>
</reference>
<keyword evidence="3" id="KW-1185">Reference proteome</keyword>
<dbReference type="AlphaFoldDB" id="A0A8S9XI82"/>
<evidence type="ECO:0000256" key="1">
    <source>
        <dbReference type="SAM" id="MobiDB-lite"/>
    </source>
</evidence>
<feature type="region of interest" description="Disordered" evidence="1">
    <location>
        <begin position="1"/>
        <end position="29"/>
    </location>
</feature>
<proteinExistence type="predicted"/>
<name>A0A8S9XI82_APOLU</name>
<dbReference type="Proteomes" id="UP000466442">
    <property type="component" value="Unassembled WGS sequence"/>
</dbReference>
<comment type="caution">
    <text evidence="2">The sequence shown here is derived from an EMBL/GenBank/DDBJ whole genome shotgun (WGS) entry which is preliminary data.</text>
</comment>
<feature type="compositionally biased region" description="Polar residues" evidence="1">
    <location>
        <begin position="61"/>
        <end position="72"/>
    </location>
</feature>
<feature type="region of interest" description="Disordered" evidence="1">
    <location>
        <begin position="45"/>
        <end position="109"/>
    </location>
</feature>
<dbReference type="EMBL" id="WIXP02000007">
    <property type="protein sequence ID" value="KAF6208299.1"/>
    <property type="molecule type" value="Genomic_DNA"/>
</dbReference>
<evidence type="ECO:0000313" key="2">
    <source>
        <dbReference type="EMBL" id="KAF6208299.1"/>
    </source>
</evidence>
<feature type="compositionally biased region" description="Basic and acidic residues" evidence="1">
    <location>
        <begin position="82"/>
        <end position="108"/>
    </location>
</feature>
<gene>
    <name evidence="2" type="ORF">GE061_016753</name>
</gene>
<organism evidence="2 3">
    <name type="scientific">Apolygus lucorum</name>
    <name type="common">Small green plant bug</name>
    <name type="synonym">Lygocoris lucorum</name>
    <dbReference type="NCBI Taxonomy" id="248454"/>
    <lineage>
        <taxon>Eukaryota</taxon>
        <taxon>Metazoa</taxon>
        <taxon>Ecdysozoa</taxon>
        <taxon>Arthropoda</taxon>
        <taxon>Hexapoda</taxon>
        <taxon>Insecta</taxon>
        <taxon>Pterygota</taxon>
        <taxon>Neoptera</taxon>
        <taxon>Paraneoptera</taxon>
        <taxon>Hemiptera</taxon>
        <taxon>Heteroptera</taxon>
        <taxon>Panheteroptera</taxon>
        <taxon>Cimicomorpha</taxon>
        <taxon>Miridae</taxon>
        <taxon>Mirini</taxon>
        <taxon>Apolygus</taxon>
    </lineage>
</organism>
<evidence type="ECO:0000313" key="3">
    <source>
        <dbReference type="Proteomes" id="UP000466442"/>
    </source>
</evidence>
<dbReference type="OrthoDB" id="7436144at2759"/>
<protein>
    <submittedName>
        <fullName evidence="2">Uncharacterized protein</fullName>
    </submittedName>
</protein>
<accession>A0A8S9XI82</accession>
<sequence length="211" mass="24550">MEGTYHYGDDRNPNQFQGGRGIPGRSARTTNRNYCAYNHQMEGLSWADQRHFEERPDQSRRGQTTRSANWKNQKAKKNPATQEKRDEEKRETGPEKDYSSKKETKPMDEPLYNVSGFGASIAVQEEYYQNFDFSGFPQIVDRTYEELKTCDERLTRSMPKCMFNHAMTTFANAVLIDRDQENGHRTLNQNDFAEDAFPQSFPIPAPIHDYL</sequence>